<organism evidence="1 2">
    <name type="scientific">Novosphingobium kalidii</name>
    <dbReference type="NCBI Taxonomy" id="3230299"/>
    <lineage>
        <taxon>Bacteria</taxon>
        <taxon>Pseudomonadati</taxon>
        <taxon>Pseudomonadota</taxon>
        <taxon>Alphaproteobacteria</taxon>
        <taxon>Sphingomonadales</taxon>
        <taxon>Sphingomonadaceae</taxon>
        <taxon>Novosphingobium</taxon>
    </lineage>
</organism>
<dbReference type="RefSeq" id="WP_353982618.1">
    <property type="nucleotide sequence ID" value="NZ_JBEWLY010000007.1"/>
</dbReference>
<evidence type="ECO:0000313" key="2">
    <source>
        <dbReference type="Proteomes" id="UP001548713"/>
    </source>
</evidence>
<dbReference type="Proteomes" id="UP001548713">
    <property type="component" value="Unassembled WGS sequence"/>
</dbReference>
<accession>A0ABV2CYH8</accession>
<gene>
    <name evidence="1" type="ORF">ABVV53_01840</name>
</gene>
<protein>
    <submittedName>
        <fullName evidence="1">Uncharacterized protein</fullName>
    </submittedName>
</protein>
<comment type="caution">
    <text evidence="1">The sequence shown here is derived from an EMBL/GenBank/DDBJ whole genome shotgun (WGS) entry which is preliminary data.</text>
</comment>
<name>A0ABV2CYH8_9SPHN</name>
<evidence type="ECO:0000313" key="1">
    <source>
        <dbReference type="EMBL" id="MET1754209.1"/>
    </source>
</evidence>
<proteinExistence type="predicted"/>
<dbReference type="EMBL" id="JBEWLY010000007">
    <property type="protein sequence ID" value="MET1754209.1"/>
    <property type="molecule type" value="Genomic_DNA"/>
</dbReference>
<keyword evidence="2" id="KW-1185">Reference proteome</keyword>
<reference evidence="1 2" key="1">
    <citation type="submission" date="2024-07" db="EMBL/GenBank/DDBJ databases">
        <title>Novosphingobium kalidii RD2P27.</title>
        <authorList>
            <person name="Sun J.-Q."/>
        </authorList>
    </citation>
    <scope>NUCLEOTIDE SEQUENCE [LARGE SCALE GENOMIC DNA]</scope>
    <source>
        <strain evidence="1 2">RD2P27</strain>
    </source>
</reference>
<sequence length="154" mass="17323">MTPSAAAISDLLGRAEYEGYGKHKRNPELWDLAAFHGYAPDRTFCEDAGFTIDDARRIMPLLKRGIAAGLFSEQERQEVPAKLWTIDDNGWIYEFAITNATKPLYHGYPVRRSDAMARKVIDRFEEHAERCAAARAPNADSIIAALRAAQDFYS</sequence>